<dbReference type="Pfam" id="PF02195">
    <property type="entry name" value="ParB_N"/>
    <property type="match status" value="1"/>
</dbReference>
<accession>A0A8S5V3Y1</accession>
<evidence type="ECO:0000313" key="3">
    <source>
        <dbReference type="EMBL" id="DAG01472.1"/>
    </source>
</evidence>
<feature type="domain" description="ParB-like N-terminal" evidence="2">
    <location>
        <begin position="4"/>
        <end position="92"/>
    </location>
</feature>
<dbReference type="PANTHER" id="PTHR33375">
    <property type="entry name" value="CHROMOSOME-PARTITIONING PROTEIN PARB-RELATED"/>
    <property type="match status" value="1"/>
</dbReference>
<keyword evidence="1" id="KW-0159">Chromosome partition</keyword>
<dbReference type="NCBIfam" id="TIGR00180">
    <property type="entry name" value="parB_part"/>
    <property type="match status" value="1"/>
</dbReference>
<dbReference type="InterPro" id="IPR036086">
    <property type="entry name" value="ParB/Sulfiredoxin_sf"/>
</dbReference>
<organism evidence="3">
    <name type="scientific">Myoviridae sp. ct8iP21</name>
    <dbReference type="NCBI Taxonomy" id="2825041"/>
    <lineage>
        <taxon>Viruses</taxon>
        <taxon>Duplodnaviria</taxon>
        <taxon>Heunggongvirae</taxon>
        <taxon>Uroviricota</taxon>
        <taxon>Caudoviricetes</taxon>
    </lineage>
</organism>
<protein>
    <submittedName>
        <fullName evidence="3">Chromosome partitioning protein</fullName>
    </submittedName>
</protein>
<dbReference type="InterPro" id="IPR041468">
    <property type="entry name" value="HTH_ParB/Spo0J"/>
</dbReference>
<evidence type="ECO:0000259" key="2">
    <source>
        <dbReference type="SMART" id="SM00470"/>
    </source>
</evidence>
<dbReference type="InterPro" id="IPR050336">
    <property type="entry name" value="Chromosome_partition/occlusion"/>
</dbReference>
<dbReference type="GO" id="GO:0003677">
    <property type="term" value="F:DNA binding"/>
    <property type="evidence" value="ECO:0007669"/>
    <property type="project" value="InterPro"/>
</dbReference>
<dbReference type="SUPFAM" id="SSF110849">
    <property type="entry name" value="ParB/Sulfiredoxin"/>
    <property type="match status" value="1"/>
</dbReference>
<dbReference type="Gene3D" id="1.10.10.2830">
    <property type="match status" value="1"/>
</dbReference>
<dbReference type="Pfam" id="PF17762">
    <property type="entry name" value="HTH_ParB"/>
    <property type="match status" value="1"/>
</dbReference>
<dbReference type="InterPro" id="IPR004437">
    <property type="entry name" value="ParB/RepB/Spo0J"/>
</dbReference>
<dbReference type="EMBL" id="BK016193">
    <property type="protein sequence ID" value="DAG01472.1"/>
    <property type="molecule type" value="Genomic_DNA"/>
</dbReference>
<dbReference type="PANTHER" id="PTHR33375:SF1">
    <property type="entry name" value="CHROMOSOME-PARTITIONING PROTEIN PARB-RELATED"/>
    <property type="match status" value="1"/>
</dbReference>
<dbReference type="Gene3D" id="3.90.1530.30">
    <property type="match status" value="1"/>
</dbReference>
<evidence type="ECO:0000256" key="1">
    <source>
        <dbReference type="ARBA" id="ARBA00022829"/>
    </source>
</evidence>
<dbReference type="InterPro" id="IPR003115">
    <property type="entry name" value="ParB_N"/>
</dbReference>
<dbReference type="GO" id="GO:0007059">
    <property type="term" value="P:chromosome segregation"/>
    <property type="evidence" value="ECO:0007669"/>
    <property type="project" value="UniProtKB-KW"/>
</dbReference>
<sequence length="468" mass="54690">MKLKNIEIRKIHSHPDNPRKDLGDINELAESIRANGVMQNLTVVERADGEYTVIIGHRRLAASLKAGLDVVPCAVVKMDEKEQQSTMLVENMQRSDLTVYEQAQGFQMMLDLGSTEDEIAEKTGFSKQTVKHRINLAKLDQDILKEKNADENFQMTLKDMYELEKIEDIDARNEILSTSGNSMVLKAKVSRYLEDQKKQQKRKIFYEKLKELIPDIKEQGDTTGYQYLTSIYISATDTDAEVEEKAKRILNRINEYNAKEVIFTESYYSVYIYKKMEKKEETPESKKKNDLKEKQKEIINKLDNRGEAIVKEITQFVEDIILNKHKLSRHAVEERIFILHLWDLIIHLDDSDTNIEDIAHNLGSIYSSRHIPDKEELELDELQKEVEKLSIINQMWLTTVNEIEYLKPYSKWDGEYDKDEAKLILQVCDCISVYGYYLKEEDEKFLNNESELKTRLEEIEKEIKKLNG</sequence>
<dbReference type="SMART" id="SM00470">
    <property type="entry name" value="ParB"/>
    <property type="match status" value="1"/>
</dbReference>
<name>A0A8S5V3Y1_9CAUD</name>
<reference evidence="3" key="1">
    <citation type="journal article" date="2021" name="Proc. Natl. Acad. Sci. U.S.A.">
        <title>A Catalog of Tens of Thousands of Viruses from Human Metagenomes Reveals Hidden Associations with Chronic Diseases.</title>
        <authorList>
            <person name="Tisza M.J."/>
            <person name="Buck C.B."/>
        </authorList>
    </citation>
    <scope>NUCLEOTIDE SEQUENCE</scope>
    <source>
        <strain evidence="3">Ct8iP21</strain>
    </source>
</reference>
<proteinExistence type="predicted"/>